<comment type="caution">
    <text evidence="3">The sequence shown here is derived from an EMBL/GenBank/DDBJ whole genome shotgun (WGS) entry which is preliminary data.</text>
</comment>
<dbReference type="Proteomes" id="UP001549321">
    <property type="component" value="Unassembled WGS sequence"/>
</dbReference>
<sequence>MRNRMKFLLLPAFAIAMGLGSVGLPATASAQSAVRATVNDQPITSYDVGQRIKLMKLFRQPSGDKAVLNEMIDEVLLAQVATRRGMSVPDSMVEERFNGIAKQVKLPPAQFAKALASQGVQAETLRKFLRAQITGAMVVKAKARSIKVSEADVQAQIEKEGIQTETATIREFKLQQIVFVVPKGSSPGYVGQRQREAEAFRKRFSGCDNSLAQAKAMKGVVVLNMGRRDTTQIQGPAGDALKSAPVGGTLKPDVTERGVEVIAICEAKDIRSSAGVRAEIEEKLTAEQSKNVGKDFVAELRKDAKINYK</sequence>
<dbReference type="Gene3D" id="1.10.4030.10">
    <property type="entry name" value="Porin chaperone SurA, peptide-binding domain"/>
    <property type="match status" value="1"/>
</dbReference>
<protein>
    <submittedName>
        <fullName evidence="3">Peptidyl-prolyl cis-trans isomerase SurA</fullName>
        <ecNumber evidence="3">5.2.1.8</ecNumber>
    </submittedName>
</protein>
<evidence type="ECO:0000256" key="1">
    <source>
        <dbReference type="ARBA" id="ARBA00022729"/>
    </source>
</evidence>
<dbReference type="EMBL" id="JBEPSM010000001">
    <property type="protein sequence ID" value="MET4632463.1"/>
    <property type="molecule type" value="Genomic_DNA"/>
</dbReference>
<dbReference type="Pfam" id="PF13624">
    <property type="entry name" value="SurA_N_3"/>
    <property type="match status" value="1"/>
</dbReference>
<accession>A0ABV2QU03</accession>
<feature type="signal peptide" evidence="2">
    <location>
        <begin position="1"/>
        <end position="30"/>
    </location>
</feature>
<dbReference type="InterPro" id="IPR050280">
    <property type="entry name" value="OMP_Chaperone_SurA"/>
</dbReference>
<evidence type="ECO:0000313" key="3">
    <source>
        <dbReference type="EMBL" id="MET4632463.1"/>
    </source>
</evidence>
<dbReference type="EC" id="5.2.1.8" evidence="3"/>
<dbReference type="PANTHER" id="PTHR47637">
    <property type="entry name" value="CHAPERONE SURA"/>
    <property type="match status" value="1"/>
</dbReference>
<reference evidence="3 4" key="1">
    <citation type="submission" date="2024-06" db="EMBL/GenBank/DDBJ databases">
        <title>Sorghum-associated microbial communities from plants grown in Nebraska, USA.</title>
        <authorList>
            <person name="Schachtman D."/>
        </authorList>
    </citation>
    <scope>NUCLEOTIDE SEQUENCE [LARGE SCALE GENOMIC DNA]</scope>
    <source>
        <strain evidence="3 4">3207</strain>
    </source>
</reference>
<dbReference type="PANTHER" id="PTHR47637:SF1">
    <property type="entry name" value="CHAPERONE SURA"/>
    <property type="match status" value="1"/>
</dbReference>
<keyword evidence="1 2" id="KW-0732">Signal</keyword>
<name>A0ABV2QU03_9HYPH</name>
<gene>
    <name evidence="3" type="ORF">ABIE08_000376</name>
</gene>
<dbReference type="GO" id="GO:0003755">
    <property type="term" value="F:peptidyl-prolyl cis-trans isomerase activity"/>
    <property type="evidence" value="ECO:0007669"/>
    <property type="project" value="UniProtKB-EC"/>
</dbReference>
<keyword evidence="4" id="KW-1185">Reference proteome</keyword>
<organism evidence="3 4">
    <name type="scientific">Kaistia defluvii</name>
    <dbReference type="NCBI Taxonomy" id="410841"/>
    <lineage>
        <taxon>Bacteria</taxon>
        <taxon>Pseudomonadati</taxon>
        <taxon>Pseudomonadota</taxon>
        <taxon>Alphaproteobacteria</taxon>
        <taxon>Hyphomicrobiales</taxon>
        <taxon>Kaistiaceae</taxon>
        <taxon>Kaistia</taxon>
    </lineage>
</organism>
<dbReference type="InterPro" id="IPR027304">
    <property type="entry name" value="Trigger_fact/SurA_dom_sf"/>
</dbReference>
<keyword evidence="3" id="KW-0413">Isomerase</keyword>
<proteinExistence type="predicted"/>
<evidence type="ECO:0000256" key="2">
    <source>
        <dbReference type="SAM" id="SignalP"/>
    </source>
</evidence>
<evidence type="ECO:0000313" key="4">
    <source>
        <dbReference type="Proteomes" id="UP001549321"/>
    </source>
</evidence>
<feature type="chain" id="PRO_5045295759" evidence="2">
    <location>
        <begin position="31"/>
        <end position="309"/>
    </location>
</feature>
<dbReference type="SUPFAM" id="SSF109998">
    <property type="entry name" value="Triger factor/SurA peptide-binding domain-like"/>
    <property type="match status" value="1"/>
</dbReference>